<organism evidence="8 9">
    <name type="scientific">Streptomyces filamentosus</name>
    <name type="common">Streptomyces roseosporus</name>
    <dbReference type="NCBI Taxonomy" id="67294"/>
    <lineage>
        <taxon>Bacteria</taxon>
        <taxon>Bacillati</taxon>
        <taxon>Actinomycetota</taxon>
        <taxon>Actinomycetes</taxon>
        <taxon>Kitasatosporales</taxon>
        <taxon>Streptomycetaceae</taxon>
        <taxon>Streptomyces</taxon>
    </lineage>
</organism>
<dbReference type="GO" id="GO:0009254">
    <property type="term" value="P:peptidoglycan turnover"/>
    <property type="evidence" value="ECO:0007669"/>
    <property type="project" value="TreeGrafter"/>
</dbReference>
<dbReference type="AlphaFoldDB" id="A0A919ENJ0"/>
<dbReference type="SMART" id="SM00644">
    <property type="entry name" value="Ami_2"/>
    <property type="match status" value="1"/>
</dbReference>
<comment type="caution">
    <text evidence="8">The sequence shown here is derived from an EMBL/GenBank/DDBJ whole genome shotgun (WGS) entry which is preliminary data.</text>
</comment>
<dbReference type="PANTHER" id="PTHR30417">
    <property type="entry name" value="N-ACETYLMURAMOYL-L-ALANINE AMIDASE AMID"/>
    <property type="match status" value="1"/>
</dbReference>
<evidence type="ECO:0000313" key="9">
    <source>
        <dbReference type="Proteomes" id="UP000632849"/>
    </source>
</evidence>
<dbReference type="InterPro" id="IPR051206">
    <property type="entry name" value="NAMLAA_amidase_2"/>
</dbReference>
<gene>
    <name evidence="8" type="ORF">GCM10017667_42560</name>
</gene>
<feature type="region of interest" description="Disordered" evidence="5">
    <location>
        <begin position="92"/>
        <end position="121"/>
    </location>
</feature>
<feature type="domain" description="N-acetylmuramoyl-L-alanine amidase" evidence="7">
    <location>
        <begin position="272"/>
        <end position="409"/>
    </location>
</feature>
<evidence type="ECO:0000256" key="6">
    <source>
        <dbReference type="SAM" id="SignalP"/>
    </source>
</evidence>
<sequence length="649" mass="70649">MAVVTALLTGALAMAPAQAQPPSGPEEAASVGARPRADLFRTAGERHHVPETVLLAVSYLQSRWDDHGGAPSVDAGYGPMHLTDARATLAGASHHADGDEDPRGDISRPSLAHRETPVDPDRLPAALETLGRAAALTGLPADRLRTDPGANIEGGAALLAAHQRSAGLPLSTDPAQWYGAVAAYAGAAEAGAARRFADDVFRLINTGESRRTDDGTVVTLPPAPVVPDTRQLDGLGLRPTTPGAECPRELGCDWTPAPYRMLSDEPGDFGNHDLSDRPHNQTIDYIVVHDTEATWDTTLKLVQDPTYVSWHYSLRSADGHVANHLRAKDVGWHAGNWYVNSKAVGLEHEGFLAQGGQWYTEAMYRTSARLVRHLARTYDIPLDRAHVIGHDNVPGTVPGTVAGMHQDPGPYWDWDHYFDLLGKPFKPEGGPTSPLVTIHPDYDSNTEPYYCGATPADLCPVHGSASITLRTEPRDDAPLVIDAGIRPSPGTWSVYNHAARVSTGQKYVVAERRGDWTALWYLGQKGWFKEDLRHPKTLPARGLVARLRPGLDSAPLYGRAYPETEAYPAEIPVQPLVPLQYTLRPGQTYSVGQTVTGEYYHSKTFELTGHTVVRGELRYHQVQFGHRIMFVKADDVILTAASRMPRVPR</sequence>
<proteinExistence type="predicted"/>
<keyword evidence="6" id="KW-0732">Signal</keyword>
<comment type="catalytic activity">
    <reaction evidence="1">
        <text>Hydrolyzes the link between N-acetylmuramoyl residues and L-amino acid residues in certain cell-wall glycopeptides.</text>
        <dbReference type="EC" id="3.5.1.28"/>
    </reaction>
</comment>
<dbReference type="Proteomes" id="UP000632849">
    <property type="component" value="Unassembled WGS sequence"/>
</dbReference>
<dbReference type="InterPro" id="IPR002502">
    <property type="entry name" value="Amidase_domain"/>
</dbReference>
<dbReference type="GO" id="GO:0071555">
    <property type="term" value="P:cell wall organization"/>
    <property type="evidence" value="ECO:0007669"/>
    <property type="project" value="UniProtKB-KW"/>
</dbReference>
<dbReference type="GO" id="GO:0009253">
    <property type="term" value="P:peptidoglycan catabolic process"/>
    <property type="evidence" value="ECO:0007669"/>
    <property type="project" value="InterPro"/>
</dbReference>
<dbReference type="InterPro" id="IPR036505">
    <property type="entry name" value="Amidase/PGRP_sf"/>
</dbReference>
<reference evidence="8" key="2">
    <citation type="submission" date="2020-09" db="EMBL/GenBank/DDBJ databases">
        <authorList>
            <person name="Sun Q."/>
            <person name="Ohkuma M."/>
        </authorList>
    </citation>
    <scope>NUCLEOTIDE SEQUENCE</scope>
    <source>
        <strain evidence="8">JCM 4122</strain>
    </source>
</reference>
<name>A0A919ENJ0_STRFL</name>
<dbReference type="Gene3D" id="1.10.530.10">
    <property type="match status" value="1"/>
</dbReference>
<feature type="signal peptide" evidence="6">
    <location>
        <begin position="1"/>
        <end position="19"/>
    </location>
</feature>
<dbReference type="Gene3D" id="3.40.80.10">
    <property type="entry name" value="Peptidoglycan recognition protein-like"/>
    <property type="match status" value="1"/>
</dbReference>
<dbReference type="EMBL" id="BNBE01000002">
    <property type="protein sequence ID" value="GHG06760.1"/>
    <property type="molecule type" value="Genomic_DNA"/>
</dbReference>
<evidence type="ECO:0000256" key="5">
    <source>
        <dbReference type="SAM" id="MobiDB-lite"/>
    </source>
</evidence>
<dbReference type="PANTHER" id="PTHR30417:SF1">
    <property type="entry name" value="N-ACETYLMURAMOYL-L-ALANINE AMIDASE AMID"/>
    <property type="match status" value="1"/>
</dbReference>
<evidence type="ECO:0000256" key="2">
    <source>
        <dbReference type="ARBA" id="ARBA00011901"/>
    </source>
</evidence>
<evidence type="ECO:0000259" key="7">
    <source>
        <dbReference type="SMART" id="SM00644"/>
    </source>
</evidence>
<dbReference type="GO" id="GO:0008745">
    <property type="term" value="F:N-acetylmuramoyl-L-alanine amidase activity"/>
    <property type="evidence" value="ECO:0007669"/>
    <property type="project" value="UniProtKB-EC"/>
</dbReference>
<feature type="chain" id="PRO_5036746555" description="N-acetylmuramoyl-L-alanine amidase" evidence="6">
    <location>
        <begin position="20"/>
        <end position="649"/>
    </location>
</feature>
<feature type="compositionally biased region" description="Basic and acidic residues" evidence="5">
    <location>
        <begin position="94"/>
        <end position="121"/>
    </location>
</feature>
<dbReference type="Pfam" id="PF01510">
    <property type="entry name" value="Amidase_2"/>
    <property type="match status" value="1"/>
</dbReference>
<keyword evidence="4" id="KW-0961">Cell wall biogenesis/degradation</keyword>
<dbReference type="FunFam" id="3.40.80.10:FF:000006">
    <property type="entry name" value="N-acetylmuramoyl-L-alanine amidase"/>
    <property type="match status" value="1"/>
</dbReference>
<reference evidence="8" key="1">
    <citation type="journal article" date="2014" name="Int. J. Syst. Evol. Microbiol.">
        <title>Complete genome sequence of Corynebacterium casei LMG S-19264T (=DSM 44701T), isolated from a smear-ripened cheese.</title>
        <authorList>
            <consortium name="US DOE Joint Genome Institute (JGI-PGF)"/>
            <person name="Walter F."/>
            <person name="Albersmeier A."/>
            <person name="Kalinowski J."/>
            <person name="Ruckert C."/>
        </authorList>
    </citation>
    <scope>NUCLEOTIDE SEQUENCE</scope>
    <source>
        <strain evidence="8">JCM 4122</strain>
    </source>
</reference>
<evidence type="ECO:0000256" key="4">
    <source>
        <dbReference type="ARBA" id="ARBA00023316"/>
    </source>
</evidence>
<evidence type="ECO:0000256" key="3">
    <source>
        <dbReference type="ARBA" id="ARBA00022801"/>
    </source>
</evidence>
<dbReference type="CDD" id="cd06583">
    <property type="entry name" value="PGRP"/>
    <property type="match status" value="1"/>
</dbReference>
<evidence type="ECO:0000313" key="8">
    <source>
        <dbReference type="EMBL" id="GHG06760.1"/>
    </source>
</evidence>
<keyword evidence="9" id="KW-1185">Reference proteome</keyword>
<protein>
    <recommendedName>
        <fullName evidence="2">N-acetylmuramoyl-L-alanine amidase</fullName>
        <ecNumber evidence="2">3.5.1.28</ecNumber>
    </recommendedName>
</protein>
<dbReference type="SUPFAM" id="SSF55846">
    <property type="entry name" value="N-acetylmuramoyl-L-alanine amidase-like"/>
    <property type="match status" value="1"/>
</dbReference>
<evidence type="ECO:0000256" key="1">
    <source>
        <dbReference type="ARBA" id="ARBA00001561"/>
    </source>
</evidence>
<dbReference type="EC" id="3.5.1.28" evidence="2"/>
<keyword evidence="3" id="KW-0378">Hydrolase</keyword>
<accession>A0A919ENJ0</accession>